<dbReference type="Proteomes" id="UP000265520">
    <property type="component" value="Unassembled WGS sequence"/>
</dbReference>
<keyword evidence="3" id="KW-1185">Reference proteome</keyword>
<evidence type="ECO:0000256" key="1">
    <source>
        <dbReference type="SAM" id="MobiDB-lite"/>
    </source>
</evidence>
<evidence type="ECO:0000313" key="2">
    <source>
        <dbReference type="EMBL" id="MCI62809.1"/>
    </source>
</evidence>
<comment type="caution">
    <text evidence="2">The sequence shown here is derived from an EMBL/GenBank/DDBJ whole genome shotgun (WGS) entry which is preliminary data.</text>
</comment>
<accession>A0A392TNR5</accession>
<feature type="non-terminal residue" evidence="2">
    <location>
        <position position="70"/>
    </location>
</feature>
<sequence length="70" mass="8042">MMDDADARHSDYMQHRHTDMLRFERVEAQLGSLQLSSALNGSVNSEGSSRQQPFQVRNVKLDFPRFDGTE</sequence>
<evidence type="ECO:0000313" key="3">
    <source>
        <dbReference type="Proteomes" id="UP000265520"/>
    </source>
</evidence>
<name>A0A392TNR5_9FABA</name>
<proteinExistence type="predicted"/>
<reference evidence="2 3" key="1">
    <citation type="journal article" date="2018" name="Front. Plant Sci.">
        <title>Red Clover (Trifolium pratense) and Zigzag Clover (T. medium) - A Picture of Genomic Similarities and Differences.</title>
        <authorList>
            <person name="Dluhosova J."/>
            <person name="Istvanek J."/>
            <person name="Nedelnik J."/>
            <person name="Repkova J."/>
        </authorList>
    </citation>
    <scope>NUCLEOTIDE SEQUENCE [LARGE SCALE GENOMIC DNA]</scope>
    <source>
        <strain evidence="3">cv. 10/8</strain>
        <tissue evidence="2">Leaf</tissue>
    </source>
</reference>
<organism evidence="2 3">
    <name type="scientific">Trifolium medium</name>
    <dbReference type="NCBI Taxonomy" id="97028"/>
    <lineage>
        <taxon>Eukaryota</taxon>
        <taxon>Viridiplantae</taxon>
        <taxon>Streptophyta</taxon>
        <taxon>Embryophyta</taxon>
        <taxon>Tracheophyta</taxon>
        <taxon>Spermatophyta</taxon>
        <taxon>Magnoliopsida</taxon>
        <taxon>eudicotyledons</taxon>
        <taxon>Gunneridae</taxon>
        <taxon>Pentapetalae</taxon>
        <taxon>rosids</taxon>
        <taxon>fabids</taxon>
        <taxon>Fabales</taxon>
        <taxon>Fabaceae</taxon>
        <taxon>Papilionoideae</taxon>
        <taxon>50 kb inversion clade</taxon>
        <taxon>NPAAA clade</taxon>
        <taxon>Hologalegina</taxon>
        <taxon>IRL clade</taxon>
        <taxon>Trifolieae</taxon>
        <taxon>Trifolium</taxon>
    </lineage>
</organism>
<feature type="compositionally biased region" description="Basic and acidic residues" evidence="1">
    <location>
        <begin position="59"/>
        <end position="70"/>
    </location>
</feature>
<feature type="compositionally biased region" description="Polar residues" evidence="1">
    <location>
        <begin position="43"/>
        <end position="55"/>
    </location>
</feature>
<dbReference type="EMBL" id="LXQA010625770">
    <property type="protein sequence ID" value="MCI62809.1"/>
    <property type="molecule type" value="Genomic_DNA"/>
</dbReference>
<protein>
    <submittedName>
        <fullName evidence="2">Uncharacterized protein</fullName>
    </submittedName>
</protein>
<feature type="region of interest" description="Disordered" evidence="1">
    <location>
        <begin position="39"/>
        <end position="70"/>
    </location>
</feature>
<dbReference type="AlphaFoldDB" id="A0A392TNR5"/>